<evidence type="ECO:0000256" key="5">
    <source>
        <dbReference type="ARBA" id="ARBA00049598"/>
    </source>
</evidence>
<dbReference type="GO" id="GO:0048254">
    <property type="term" value="P:snoRNA localization"/>
    <property type="evidence" value="ECO:0007669"/>
    <property type="project" value="TreeGrafter"/>
</dbReference>
<evidence type="ECO:0000256" key="1">
    <source>
        <dbReference type="ARBA" id="ARBA00022553"/>
    </source>
</evidence>
<feature type="domain" description="HIT-type" evidence="9">
    <location>
        <begin position="10"/>
        <end position="44"/>
    </location>
</feature>
<evidence type="ECO:0000313" key="10">
    <source>
        <dbReference type="EMBL" id="KIJ37357.1"/>
    </source>
</evidence>
<evidence type="ECO:0000256" key="3">
    <source>
        <dbReference type="ARBA" id="ARBA00022771"/>
    </source>
</evidence>
<feature type="region of interest" description="Disordered" evidence="8">
    <location>
        <begin position="290"/>
        <end position="441"/>
    </location>
</feature>
<dbReference type="PANTHER" id="PTHR13483">
    <property type="entry name" value="BOX C_D SNORNA PROTEIN 1-RELATED"/>
    <property type="match status" value="1"/>
</dbReference>
<evidence type="ECO:0000256" key="8">
    <source>
        <dbReference type="SAM" id="MobiDB-lite"/>
    </source>
</evidence>
<dbReference type="InterPro" id="IPR051639">
    <property type="entry name" value="BCD1"/>
</dbReference>
<keyword evidence="1" id="KW-0597">Phosphoprotein</keyword>
<dbReference type="HOGENOM" id="CLU_025524_1_0_1"/>
<dbReference type="GO" id="GO:0008270">
    <property type="term" value="F:zinc ion binding"/>
    <property type="evidence" value="ECO:0007669"/>
    <property type="project" value="UniProtKB-UniRule"/>
</dbReference>
<protein>
    <recommendedName>
        <fullName evidence="9">HIT-type domain-containing protein</fullName>
    </recommendedName>
</protein>
<evidence type="ECO:0000256" key="7">
    <source>
        <dbReference type="PROSITE-ProRule" id="PRU00453"/>
    </source>
</evidence>
<dbReference type="AlphaFoldDB" id="A0A0C9V742"/>
<name>A0A0C9V742_SPHS4</name>
<feature type="compositionally biased region" description="Basic and acidic residues" evidence="8">
    <location>
        <begin position="416"/>
        <end position="425"/>
    </location>
</feature>
<dbReference type="GO" id="GO:0005634">
    <property type="term" value="C:nucleus"/>
    <property type="evidence" value="ECO:0007669"/>
    <property type="project" value="TreeGrafter"/>
</dbReference>
<evidence type="ECO:0000256" key="4">
    <source>
        <dbReference type="ARBA" id="ARBA00022833"/>
    </source>
</evidence>
<dbReference type="GO" id="GO:0000492">
    <property type="term" value="P:box C/D snoRNP assembly"/>
    <property type="evidence" value="ECO:0007669"/>
    <property type="project" value="TreeGrafter"/>
</dbReference>
<keyword evidence="3 7" id="KW-0863">Zinc-finger</keyword>
<sequence length="441" mass="49172">MNTIGRDIPCSICKQHQAIYTCPRCSTRTCSLTCSKSHKEVLSCSGERDKTAYVPMNKYGWDTMANDYAYLEEVGRKTTDWGVEIVKGGYLANTISARGRGRGRGGKVFQTIRGKRDFLKMQLAARDIDMEVLPAGMDRRRLNQSTCDKRTKSPLLTVEFIFHAPRYTIYSPSSAESSSYTLLTHRNGLSSNLLEILRRNTQNQKKDALPSWVQSLFGSFKDDESPSLVYLITQPSDTVHPTPATVHHKRHPTNSLLLNLRNITFVEYPTIEVWEEGDFTGAIVEVDGTFVEGEEPRPTKRLRLGNTGGTNNLLQGYSSSEDDNNGGKEANVLGMLGTYGSDEDAEEGKDENEASYDSDGSQSEDLEAVVEPKGDHIREIFDAVGEPLSIQEEADWSDNDEGRDAVWEDSGDEEQQLERALERVRTRTVGVQGEQPTPPPT</sequence>
<feature type="compositionally biased region" description="Basic and acidic residues" evidence="8">
    <location>
        <begin position="370"/>
        <end position="381"/>
    </location>
</feature>
<evidence type="ECO:0000256" key="2">
    <source>
        <dbReference type="ARBA" id="ARBA00022723"/>
    </source>
</evidence>
<dbReference type="InterPro" id="IPR007529">
    <property type="entry name" value="Znf_HIT"/>
</dbReference>
<evidence type="ECO:0000259" key="9">
    <source>
        <dbReference type="PROSITE" id="PS51083"/>
    </source>
</evidence>
<comment type="function">
    <text evidence="5">Required for box C/D snoRNAs accumulation involved in snoRNA processing, snoRNA transport to the nucleolus and ribosome biogenesis.</text>
</comment>
<dbReference type="EMBL" id="KN837169">
    <property type="protein sequence ID" value="KIJ37357.1"/>
    <property type="molecule type" value="Genomic_DNA"/>
</dbReference>
<gene>
    <name evidence="10" type="ORF">M422DRAFT_231697</name>
</gene>
<accession>A0A0C9V742</accession>
<reference evidence="10 11" key="1">
    <citation type="submission" date="2014-06" db="EMBL/GenBank/DDBJ databases">
        <title>Evolutionary Origins and Diversification of the Mycorrhizal Mutualists.</title>
        <authorList>
            <consortium name="DOE Joint Genome Institute"/>
            <consortium name="Mycorrhizal Genomics Consortium"/>
            <person name="Kohler A."/>
            <person name="Kuo A."/>
            <person name="Nagy L.G."/>
            <person name="Floudas D."/>
            <person name="Copeland A."/>
            <person name="Barry K.W."/>
            <person name="Cichocki N."/>
            <person name="Veneault-Fourrey C."/>
            <person name="LaButti K."/>
            <person name="Lindquist E.A."/>
            <person name="Lipzen A."/>
            <person name="Lundell T."/>
            <person name="Morin E."/>
            <person name="Murat C."/>
            <person name="Riley R."/>
            <person name="Ohm R."/>
            <person name="Sun H."/>
            <person name="Tunlid A."/>
            <person name="Henrissat B."/>
            <person name="Grigoriev I.V."/>
            <person name="Hibbett D.S."/>
            <person name="Martin F."/>
        </authorList>
    </citation>
    <scope>NUCLEOTIDE SEQUENCE [LARGE SCALE GENOMIC DNA]</scope>
    <source>
        <strain evidence="10 11">SS14</strain>
    </source>
</reference>
<dbReference type="GO" id="GO:0000463">
    <property type="term" value="P:maturation of LSU-rRNA from tricistronic rRNA transcript (SSU-rRNA, 5.8S rRNA, LSU-rRNA)"/>
    <property type="evidence" value="ECO:0007669"/>
    <property type="project" value="TreeGrafter"/>
</dbReference>
<evidence type="ECO:0000313" key="11">
    <source>
        <dbReference type="Proteomes" id="UP000054279"/>
    </source>
</evidence>
<dbReference type="SUPFAM" id="SSF144232">
    <property type="entry name" value="HIT/MYND zinc finger-like"/>
    <property type="match status" value="1"/>
</dbReference>
<dbReference type="PANTHER" id="PTHR13483:SF3">
    <property type="entry name" value="BOX C_D SNORNA PROTEIN 1"/>
    <property type="match status" value="1"/>
</dbReference>
<dbReference type="CDD" id="cd23023">
    <property type="entry name" value="zf-HIT_BCD1"/>
    <property type="match status" value="1"/>
</dbReference>
<dbReference type="OrthoDB" id="272357at2759"/>
<dbReference type="InterPro" id="IPR057721">
    <property type="entry name" value="BCD1_alpha/beta"/>
</dbReference>
<keyword evidence="2" id="KW-0479">Metal-binding</keyword>
<evidence type="ECO:0000256" key="6">
    <source>
        <dbReference type="ARBA" id="ARBA00049654"/>
    </source>
</evidence>
<dbReference type="PROSITE" id="PS51083">
    <property type="entry name" value="ZF_HIT"/>
    <property type="match status" value="1"/>
</dbReference>
<organism evidence="10 11">
    <name type="scientific">Sphaerobolus stellatus (strain SS14)</name>
    <dbReference type="NCBI Taxonomy" id="990650"/>
    <lineage>
        <taxon>Eukaryota</taxon>
        <taxon>Fungi</taxon>
        <taxon>Dikarya</taxon>
        <taxon>Basidiomycota</taxon>
        <taxon>Agaricomycotina</taxon>
        <taxon>Agaricomycetes</taxon>
        <taxon>Phallomycetidae</taxon>
        <taxon>Geastrales</taxon>
        <taxon>Sphaerobolaceae</taxon>
        <taxon>Sphaerobolus</taxon>
    </lineage>
</organism>
<dbReference type="Proteomes" id="UP000054279">
    <property type="component" value="Unassembled WGS sequence"/>
</dbReference>
<comment type="similarity">
    <text evidence="6">Belongs to the BCD1 family.</text>
</comment>
<dbReference type="GO" id="GO:0070761">
    <property type="term" value="C:pre-snoRNP complex"/>
    <property type="evidence" value="ECO:0007669"/>
    <property type="project" value="TreeGrafter"/>
</dbReference>
<keyword evidence="4" id="KW-0862">Zinc</keyword>
<dbReference type="Pfam" id="PF04438">
    <property type="entry name" value="zf-HIT"/>
    <property type="match status" value="1"/>
</dbReference>
<proteinExistence type="inferred from homology"/>
<keyword evidence="11" id="KW-1185">Reference proteome</keyword>
<dbReference type="Pfam" id="PF25790">
    <property type="entry name" value="BCD1"/>
    <property type="match status" value="1"/>
</dbReference>
<feature type="compositionally biased region" description="Acidic residues" evidence="8">
    <location>
        <begin position="341"/>
        <end position="368"/>
    </location>
</feature>
<dbReference type="Gene3D" id="3.30.60.190">
    <property type="match status" value="1"/>
</dbReference>